<dbReference type="Proteomes" id="UP001281614">
    <property type="component" value="Unassembled WGS sequence"/>
</dbReference>
<dbReference type="EMBL" id="VYYT01000289">
    <property type="protein sequence ID" value="KAK2747477.1"/>
    <property type="molecule type" value="Genomic_DNA"/>
</dbReference>
<reference evidence="1" key="1">
    <citation type="submission" date="2023-02" db="EMBL/GenBank/DDBJ databases">
        <title>Colletotrichum kahawae CIFC_Que2 genome sequencing and assembly.</title>
        <authorList>
            <person name="Baroncelli R."/>
        </authorList>
    </citation>
    <scope>NUCLEOTIDE SEQUENCE</scope>
    <source>
        <strain evidence="1">CIFC_Que2</strain>
    </source>
</reference>
<evidence type="ECO:0000313" key="1">
    <source>
        <dbReference type="EMBL" id="KAK2747477.1"/>
    </source>
</evidence>
<organism evidence="1 2">
    <name type="scientific">Colletotrichum kahawae</name>
    <name type="common">Coffee berry disease fungus</name>
    <dbReference type="NCBI Taxonomy" id="34407"/>
    <lineage>
        <taxon>Eukaryota</taxon>
        <taxon>Fungi</taxon>
        <taxon>Dikarya</taxon>
        <taxon>Ascomycota</taxon>
        <taxon>Pezizomycotina</taxon>
        <taxon>Sordariomycetes</taxon>
        <taxon>Hypocreomycetidae</taxon>
        <taxon>Glomerellales</taxon>
        <taxon>Glomerellaceae</taxon>
        <taxon>Colletotrichum</taxon>
        <taxon>Colletotrichum gloeosporioides species complex</taxon>
    </lineage>
</organism>
<dbReference type="AlphaFoldDB" id="A0AAD9Y9G9"/>
<accession>A0AAD9Y9G9</accession>
<name>A0AAD9Y9G9_COLKA</name>
<evidence type="ECO:0000313" key="2">
    <source>
        <dbReference type="Proteomes" id="UP001281614"/>
    </source>
</evidence>
<sequence>MVDAWVSCHRWCHVSDKCQIPQCGYDTRSRSRQLSQHPGRVDGQYSFSAREKSKSTSNAWPHVSSCDRPVSDCLPESWRISVIPARSQPLTCAAVERAQRRSTVCDRLAPQVPSTSTSTSTMYQLSPSYPPVRVLKRYLHAPVCHCLGTPLSPAFTCRNGSRASKAPPNQRPPWPSPNTLTTQAAYATTCLAGLCESHFLCKAGRRPPATTTNHFQSHRVASSPPVPCFNLDATAADQLDPHSVPSTPSCDGSAFVT</sequence>
<protein>
    <submittedName>
        <fullName evidence="1">Uncharacterized protein</fullName>
    </submittedName>
</protein>
<comment type="caution">
    <text evidence="1">The sequence shown here is derived from an EMBL/GenBank/DDBJ whole genome shotgun (WGS) entry which is preliminary data.</text>
</comment>
<keyword evidence="2" id="KW-1185">Reference proteome</keyword>
<proteinExistence type="predicted"/>
<gene>
    <name evidence="1" type="ORF">CKAH01_06654</name>
</gene>